<feature type="transmembrane region" description="Helical" evidence="13">
    <location>
        <begin position="182"/>
        <end position="201"/>
    </location>
</feature>
<gene>
    <name evidence="15" type="ORF">DFR64_0168</name>
</gene>
<keyword evidence="9" id="KW-0560">Oxidoreductase</keyword>
<dbReference type="InterPro" id="IPR013130">
    <property type="entry name" value="Fe3_Rdtase_TM_dom"/>
</dbReference>
<dbReference type="InterPro" id="IPR039261">
    <property type="entry name" value="FNR_nucleotide-bd"/>
</dbReference>
<evidence type="ECO:0000256" key="3">
    <source>
        <dbReference type="ARBA" id="ARBA00022630"/>
    </source>
</evidence>
<dbReference type="EMBL" id="QUMS01000001">
    <property type="protein sequence ID" value="REG10313.1"/>
    <property type="molecule type" value="Genomic_DNA"/>
</dbReference>
<keyword evidence="3" id="KW-0285">Flavoprotein</keyword>
<dbReference type="GO" id="GO:0046872">
    <property type="term" value="F:metal ion binding"/>
    <property type="evidence" value="ECO:0007669"/>
    <property type="project" value="UniProtKB-KW"/>
</dbReference>
<dbReference type="Gene3D" id="2.40.30.10">
    <property type="entry name" value="Translation factors"/>
    <property type="match status" value="1"/>
</dbReference>
<dbReference type="PANTHER" id="PTHR47354:SF8">
    <property type="entry name" value="1,2-PHENYLACETYL-COA EPOXIDASE, SUBUNIT E"/>
    <property type="match status" value="1"/>
</dbReference>
<protein>
    <submittedName>
        <fullName evidence="15">3-phenylpropionate/trans-cinnamate dioxygenase ferredoxin reductase subunit</fullName>
    </submittedName>
</protein>
<dbReference type="PRINTS" id="PR00406">
    <property type="entry name" value="CYTB5RDTASE"/>
</dbReference>
<proteinExistence type="predicted"/>
<feature type="domain" description="FAD-binding FR-type" evidence="14">
    <location>
        <begin position="198"/>
        <end position="306"/>
    </location>
</feature>
<dbReference type="Pfam" id="PF01794">
    <property type="entry name" value="Ferric_reduct"/>
    <property type="match status" value="1"/>
</dbReference>
<dbReference type="InterPro" id="IPR001433">
    <property type="entry name" value="OxRdtase_FAD/NAD-bd"/>
</dbReference>
<evidence type="ECO:0000256" key="1">
    <source>
        <dbReference type="ARBA" id="ARBA00001974"/>
    </source>
</evidence>
<dbReference type="Gene3D" id="3.40.50.80">
    <property type="entry name" value="Nucleotide-binding domain of ferredoxin-NADP reductase (FNR) module"/>
    <property type="match status" value="1"/>
</dbReference>
<feature type="transmembrane region" description="Helical" evidence="13">
    <location>
        <begin position="42"/>
        <end position="59"/>
    </location>
</feature>
<dbReference type="SUPFAM" id="SSF63380">
    <property type="entry name" value="Riboflavin synthase domain-like"/>
    <property type="match status" value="1"/>
</dbReference>
<evidence type="ECO:0000256" key="13">
    <source>
        <dbReference type="SAM" id="Phobius"/>
    </source>
</evidence>
<dbReference type="InterPro" id="IPR017927">
    <property type="entry name" value="FAD-bd_FR_type"/>
</dbReference>
<dbReference type="GO" id="GO:0051213">
    <property type="term" value="F:dioxygenase activity"/>
    <property type="evidence" value="ECO:0007669"/>
    <property type="project" value="UniProtKB-KW"/>
</dbReference>
<dbReference type="InterPro" id="IPR050415">
    <property type="entry name" value="MRET"/>
</dbReference>
<comment type="subcellular location">
    <subcellularLocation>
        <location evidence="2">Membrane</location>
        <topology evidence="2">Multi-pass membrane protein</topology>
    </subcellularLocation>
</comment>
<keyword evidence="10" id="KW-0408">Iron</keyword>
<dbReference type="OrthoDB" id="9796486at2"/>
<reference evidence="15 16" key="1">
    <citation type="submission" date="2018-08" db="EMBL/GenBank/DDBJ databases">
        <title>Genomic Encyclopedia of Type Strains, Phase IV (KMG-IV): sequencing the most valuable type-strain genomes for metagenomic binning, comparative biology and taxonomic classification.</title>
        <authorList>
            <person name="Goeker M."/>
        </authorList>
    </citation>
    <scope>NUCLEOTIDE SEQUENCE [LARGE SCALE GENOMIC DNA]</scope>
    <source>
        <strain evidence="15 16">DSM 23923</strain>
    </source>
</reference>
<keyword evidence="4 13" id="KW-0812">Transmembrane</keyword>
<dbReference type="GO" id="GO:0016020">
    <property type="term" value="C:membrane"/>
    <property type="evidence" value="ECO:0007669"/>
    <property type="project" value="UniProtKB-SubCell"/>
</dbReference>
<accession>A0A347ZUX2</accession>
<evidence type="ECO:0000256" key="7">
    <source>
        <dbReference type="ARBA" id="ARBA00022827"/>
    </source>
</evidence>
<keyword evidence="6" id="KW-0479">Metal-binding</keyword>
<dbReference type="PANTHER" id="PTHR47354">
    <property type="entry name" value="NADH OXIDOREDUCTASE HCR"/>
    <property type="match status" value="1"/>
</dbReference>
<keyword evidence="5" id="KW-0001">2Fe-2S</keyword>
<keyword evidence="7" id="KW-0274">FAD</keyword>
<sequence length="443" mass="50733">MKTKNLLSGFFFACLYTFLILFPVIILLLGPKFSGRPSLLDLSVSLAFVGLAIMALQFVNSGRLKFFNAPFGTDLVYHFHRQIGIAAFFLVFAHPILLFILDSRYLRYLNIFTSPLPVKFGSLAVLFLVLVVWLAEYRQKLKIPYWFWKFWHGIIATVMVSMALIHIFLTGNYVSQSWKKELWIGYSALFIAMLIYTRVIYPLRLTRNPFIVSEVKKERGDVWTITLNPPVGKEVHFHPGQFGWLTAWKTPFSDSEHPFSIASSAEQTGTLQMSIKNLGPFTEKIQNLKAGSQVYVDGPYGSFSIDRYPEAKNLVLIPGGIGVTPIMSILRTLADRGDQRPIKVFYAYQTWDAVTFREEMEELRQRLNMELVYVIERPPENWQGESGFLNSAILKKYLPEDWLGAETEVFLCGPTPMMNAVEKALHQTGFSEKKVHTERYSFA</sequence>
<dbReference type="AlphaFoldDB" id="A0A347ZUX2"/>
<keyword evidence="15" id="KW-0223">Dioxygenase</keyword>
<keyword evidence="16" id="KW-1185">Reference proteome</keyword>
<comment type="cofactor">
    <cofactor evidence="1">
        <name>FAD</name>
        <dbReference type="ChEBI" id="CHEBI:57692"/>
    </cofactor>
</comment>
<dbReference type="InterPro" id="IPR013112">
    <property type="entry name" value="FAD-bd_8"/>
</dbReference>
<dbReference type="PROSITE" id="PS51384">
    <property type="entry name" value="FAD_FR"/>
    <property type="match status" value="1"/>
</dbReference>
<dbReference type="CDD" id="cd06198">
    <property type="entry name" value="FNR_like_3"/>
    <property type="match status" value="1"/>
</dbReference>
<keyword evidence="12 13" id="KW-0472">Membrane</keyword>
<feature type="transmembrane region" description="Helical" evidence="13">
    <location>
        <begin position="6"/>
        <end position="30"/>
    </location>
</feature>
<dbReference type="Pfam" id="PF08022">
    <property type="entry name" value="FAD_binding_8"/>
    <property type="match status" value="1"/>
</dbReference>
<evidence type="ECO:0000256" key="8">
    <source>
        <dbReference type="ARBA" id="ARBA00022989"/>
    </source>
</evidence>
<evidence type="ECO:0000256" key="4">
    <source>
        <dbReference type="ARBA" id="ARBA00022692"/>
    </source>
</evidence>
<evidence type="ECO:0000313" key="16">
    <source>
        <dbReference type="Proteomes" id="UP000256388"/>
    </source>
</evidence>
<evidence type="ECO:0000256" key="11">
    <source>
        <dbReference type="ARBA" id="ARBA00023014"/>
    </source>
</evidence>
<dbReference type="SUPFAM" id="SSF52343">
    <property type="entry name" value="Ferredoxin reductase-like, C-terminal NADP-linked domain"/>
    <property type="match status" value="1"/>
</dbReference>
<dbReference type="InterPro" id="IPR017938">
    <property type="entry name" value="Riboflavin_synthase-like_b-brl"/>
</dbReference>
<evidence type="ECO:0000256" key="12">
    <source>
        <dbReference type="ARBA" id="ARBA00023136"/>
    </source>
</evidence>
<keyword evidence="11" id="KW-0411">Iron-sulfur</keyword>
<feature type="transmembrane region" description="Helical" evidence="13">
    <location>
        <begin position="150"/>
        <end position="170"/>
    </location>
</feature>
<evidence type="ECO:0000313" key="15">
    <source>
        <dbReference type="EMBL" id="REG10313.1"/>
    </source>
</evidence>
<name>A0A347ZUX2_9CHLR</name>
<keyword evidence="8 13" id="KW-1133">Transmembrane helix</keyword>
<dbReference type="Pfam" id="PF00175">
    <property type="entry name" value="NAD_binding_1"/>
    <property type="match status" value="1"/>
</dbReference>
<evidence type="ECO:0000256" key="5">
    <source>
        <dbReference type="ARBA" id="ARBA00022714"/>
    </source>
</evidence>
<evidence type="ECO:0000256" key="2">
    <source>
        <dbReference type="ARBA" id="ARBA00004141"/>
    </source>
</evidence>
<evidence type="ECO:0000259" key="14">
    <source>
        <dbReference type="PROSITE" id="PS51384"/>
    </source>
</evidence>
<dbReference type="RefSeq" id="WP_116223504.1">
    <property type="nucleotide sequence ID" value="NZ_AP018437.1"/>
</dbReference>
<evidence type="ECO:0000256" key="6">
    <source>
        <dbReference type="ARBA" id="ARBA00022723"/>
    </source>
</evidence>
<evidence type="ECO:0000256" key="10">
    <source>
        <dbReference type="ARBA" id="ARBA00023004"/>
    </source>
</evidence>
<feature type="transmembrane region" description="Helical" evidence="13">
    <location>
        <begin position="79"/>
        <end position="101"/>
    </location>
</feature>
<organism evidence="15 16">
    <name type="scientific">Pelolinea submarina</name>
    <dbReference type="NCBI Taxonomy" id="913107"/>
    <lineage>
        <taxon>Bacteria</taxon>
        <taxon>Bacillati</taxon>
        <taxon>Chloroflexota</taxon>
        <taxon>Anaerolineae</taxon>
        <taxon>Anaerolineales</taxon>
        <taxon>Anaerolineaceae</taxon>
        <taxon>Pelolinea</taxon>
    </lineage>
</organism>
<feature type="transmembrane region" description="Helical" evidence="13">
    <location>
        <begin position="108"/>
        <end position="135"/>
    </location>
</feature>
<dbReference type="GO" id="GO:0050660">
    <property type="term" value="F:flavin adenine dinucleotide binding"/>
    <property type="evidence" value="ECO:0007669"/>
    <property type="project" value="TreeGrafter"/>
</dbReference>
<comment type="caution">
    <text evidence="15">The sequence shown here is derived from an EMBL/GenBank/DDBJ whole genome shotgun (WGS) entry which is preliminary data.</text>
</comment>
<evidence type="ECO:0000256" key="9">
    <source>
        <dbReference type="ARBA" id="ARBA00023002"/>
    </source>
</evidence>
<dbReference type="GO" id="GO:0051537">
    <property type="term" value="F:2 iron, 2 sulfur cluster binding"/>
    <property type="evidence" value="ECO:0007669"/>
    <property type="project" value="UniProtKB-KW"/>
</dbReference>
<dbReference type="Proteomes" id="UP000256388">
    <property type="component" value="Unassembled WGS sequence"/>
</dbReference>